<gene>
    <name evidence="2" type="ORF">SPDO_20880</name>
</gene>
<sequence length="52" mass="5236">MPVNHRVGTTFLAVAAILAAGAPVAFAQAAAPAPYMLAAQEPIAEAKRVFGS</sequence>
<protein>
    <submittedName>
        <fullName evidence="2">Uncharacterized protein</fullName>
    </submittedName>
</protein>
<feature type="chain" id="PRO_5012715533" evidence="1">
    <location>
        <begin position="28"/>
        <end position="52"/>
    </location>
</feature>
<dbReference type="Proteomes" id="UP000197290">
    <property type="component" value="Unassembled WGS sequence"/>
</dbReference>
<keyword evidence="1" id="KW-0732">Signal</keyword>
<dbReference type="AlphaFoldDB" id="A0A245ZKY5"/>
<organism evidence="2 3">
    <name type="scientific">Sphingomonas dokdonensis</name>
    <dbReference type="NCBI Taxonomy" id="344880"/>
    <lineage>
        <taxon>Bacteria</taxon>
        <taxon>Pseudomonadati</taxon>
        <taxon>Pseudomonadota</taxon>
        <taxon>Alphaproteobacteria</taxon>
        <taxon>Sphingomonadales</taxon>
        <taxon>Sphingomonadaceae</taxon>
        <taxon>Sphingomonas</taxon>
    </lineage>
</organism>
<dbReference type="EMBL" id="NBBI01000003">
    <property type="protein sequence ID" value="OWK30402.1"/>
    <property type="molecule type" value="Genomic_DNA"/>
</dbReference>
<name>A0A245ZKY5_9SPHN</name>
<feature type="signal peptide" evidence="1">
    <location>
        <begin position="1"/>
        <end position="27"/>
    </location>
</feature>
<comment type="caution">
    <text evidence="2">The sequence shown here is derived from an EMBL/GenBank/DDBJ whole genome shotgun (WGS) entry which is preliminary data.</text>
</comment>
<evidence type="ECO:0000313" key="2">
    <source>
        <dbReference type="EMBL" id="OWK30402.1"/>
    </source>
</evidence>
<proteinExistence type="predicted"/>
<keyword evidence="3" id="KW-1185">Reference proteome</keyword>
<evidence type="ECO:0000313" key="3">
    <source>
        <dbReference type="Proteomes" id="UP000197290"/>
    </source>
</evidence>
<reference evidence="2 3" key="1">
    <citation type="submission" date="2017-03" db="EMBL/GenBank/DDBJ databases">
        <title>Genome sequence of Sphingomonas dokdonensis DSM 21029.</title>
        <authorList>
            <person name="Poehlein A."/>
            <person name="Wuebbeler J.H."/>
            <person name="Steinbuechel A."/>
            <person name="Daniel R."/>
        </authorList>
    </citation>
    <scope>NUCLEOTIDE SEQUENCE [LARGE SCALE GENOMIC DNA]</scope>
    <source>
        <strain evidence="2 3">DSM 21029</strain>
    </source>
</reference>
<accession>A0A245ZKY5</accession>
<evidence type="ECO:0000256" key="1">
    <source>
        <dbReference type="SAM" id="SignalP"/>
    </source>
</evidence>